<evidence type="ECO:0000313" key="2">
    <source>
        <dbReference type="Proteomes" id="UP001226091"/>
    </source>
</evidence>
<dbReference type="EC" id="4.2.1.113" evidence="1"/>
<keyword evidence="2" id="KW-1185">Reference proteome</keyword>
<protein>
    <submittedName>
        <fullName evidence="1">O-succinylbenzoate synthase</fullName>
        <ecNumber evidence="1">4.2.1.113</ecNumber>
    </submittedName>
</protein>
<gene>
    <name evidence="1" type="primary">menC</name>
    <name evidence="1" type="ORF">QLQ22_20070</name>
</gene>
<sequence>MIDVQAVKLHHLEMKLVSPFQSSIETVHKRESILIEIQGRSGQIGWGEVVAFSSPWYTEETIGTCHHMLKSFLIPELLKKPYQNPEGFIDSFSYIRRNQMAKAAIEGAVWDLYAKVQDKPLAAILGGTNNQIDSGVVVGMASIDHMLETIGKHVSDGYKRIKVKIKPGLDAVLLHEIRNRFPDVPLMADANSAYTLDDISLLKQLDEYNLIMIEQPLAYDDIIDHAVLQSQLETPICLDESIITLNDAKKAIQLGSCRVINIKPGRVGGLSESKKIHDYCLQHSIPVWVGGMLETGVSRAHNIALASLPNFTIPGDISASARYWEEDIISPPVTVHNGKIDVPRGPGLGFEVNRSKLAKYCTHTERFSK</sequence>
<reference evidence="2" key="1">
    <citation type="journal article" date="2025" name="Aquaculture">
        <title>Assessment of the bioflocculant production and safety properties of Metabacillus hrfriensis sp. nov. based on phenotypic and whole-genome sequencing analysis.</title>
        <authorList>
            <person name="Zhang R."/>
            <person name="Zhao Z."/>
            <person name="Luo L."/>
            <person name="Wang S."/>
            <person name="Guo K."/>
            <person name="Xu W."/>
        </authorList>
    </citation>
    <scope>NUCLEOTIDE SEQUENCE [LARGE SCALE GENOMIC DNA]</scope>
    <source>
        <strain evidence="2">CT-WN-B3</strain>
    </source>
</reference>
<accession>A0ACD4R8Z0</accession>
<organism evidence="1 2">
    <name type="scientific">Metabacillus hrfriensis</name>
    <dbReference type="NCBI Taxonomy" id="3048891"/>
    <lineage>
        <taxon>Bacteria</taxon>
        <taxon>Bacillati</taxon>
        <taxon>Bacillota</taxon>
        <taxon>Bacilli</taxon>
        <taxon>Bacillales</taxon>
        <taxon>Bacillaceae</taxon>
        <taxon>Metabacillus</taxon>
    </lineage>
</organism>
<proteinExistence type="predicted"/>
<evidence type="ECO:0000313" key="1">
    <source>
        <dbReference type="EMBL" id="WHZ56960.1"/>
    </source>
</evidence>
<dbReference type="Proteomes" id="UP001226091">
    <property type="component" value="Chromosome"/>
</dbReference>
<name>A0ACD4R8Z0_9BACI</name>
<dbReference type="EMBL" id="CP126116">
    <property type="protein sequence ID" value="WHZ56960.1"/>
    <property type="molecule type" value="Genomic_DNA"/>
</dbReference>
<keyword evidence="1" id="KW-0456">Lyase</keyword>